<dbReference type="SUPFAM" id="SSF49562">
    <property type="entry name" value="C2 domain (Calcium/lipid-binding domain, CaLB)"/>
    <property type="match status" value="1"/>
</dbReference>
<dbReference type="GO" id="GO:0050806">
    <property type="term" value="P:positive regulation of synaptic transmission"/>
    <property type="evidence" value="ECO:0007669"/>
    <property type="project" value="TreeGrafter"/>
</dbReference>
<accession>A0A195ET63</accession>
<dbReference type="STRING" id="34720.A0A195ET63"/>
<dbReference type="Pfam" id="PF00536">
    <property type="entry name" value="SAM_1"/>
    <property type="match status" value="1"/>
</dbReference>
<dbReference type="CDD" id="cd09487">
    <property type="entry name" value="SAM_superfamily"/>
    <property type="match status" value="1"/>
</dbReference>
<reference evidence="5 6" key="1">
    <citation type="submission" date="2016-03" db="EMBL/GenBank/DDBJ databases">
        <title>Trachymyrmex septentrionalis WGS genome.</title>
        <authorList>
            <person name="Nygaard S."/>
            <person name="Hu H."/>
            <person name="Boomsma J."/>
            <person name="Zhang G."/>
        </authorList>
    </citation>
    <scope>NUCLEOTIDE SEQUENCE [LARGE SCALE GENOMIC DNA]</scope>
    <source>
        <strain evidence="5">Tsep2-gDNA-1</strain>
        <tissue evidence="5">Whole body</tissue>
    </source>
</reference>
<dbReference type="Gene3D" id="1.10.150.50">
    <property type="entry name" value="Transcription Factor, Ets-1"/>
    <property type="match status" value="1"/>
</dbReference>
<dbReference type="AlphaFoldDB" id="A0A195ET63"/>
<dbReference type="InterPro" id="IPR035892">
    <property type="entry name" value="C2_domain_sf"/>
</dbReference>
<dbReference type="SMART" id="SM00239">
    <property type="entry name" value="C2"/>
    <property type="match status" value="1"/>
</dbReference>
<keyword evidence="1" id="KW-0770">Synapse</keyword>
<dbReference type="InterPro" id="IPR013761">
    <property type="entry name" value="SAM/pointed_sf"/>
</dbReference>
<dbReference type="GO" id="GO:0044325">
    <property type="term" value="F:transmembrane transporter binding"/>
    <property type="evidence" value="ECO:0007669"/>
    <property type="project" value="TreeGrafter"/>
</dbReference>
<dbReference type="Proteomes" id="UP000078541">
    <property type="component" value="Unassembled WGS sequence"/>
</dbReference>
<evidence type="ECO:0000256" key="3">
    <source>
        <dbReference type="SAM" id="MobiDB-lite"/>
    </source>
</evidence>
<feature type="region of interest" description="Disordered" evidence="3">
    <location>
        <begin position="262"/>
        <end position="379"/>
    </location>
</feature>
<dbReference type="GO" id="GO:0042734">
    <property type="term" value="C:presynaptic membrane"/>
    <property type="evidence" value="ECO:0007669"/>
    <property type="project" value="TreeGrafter"/>
</dbReference>
<dbReference type="Gene3D" id="2.60.40.150">
    <property type="entry name" value="C2 domain"/>
    <property type="match status" value="1"/>
</dbReference>
<feature type="domain" description="C2" evidence="4">
    <location>
        <begin position="51"/>
        <end position="177"/>
    </location>
</feature>
<dbReference type="InterPro" id="IPR001660">
    <property type="entry name" value="SAM"/>
</dbReference>
<proteinExistence type="predicted"/>
<feature type="compositionally biased region" description="Basic and acidic residues" evidence="3">
    <location>
        <begin position="340"/>
        <end position="368"/>
    </location>
</feature>
<dbReference type="InterPro" id="IPR039032">
    <property type="entry name" value="Rim-like"/>
</dbReference>
<dbReference type="Pfam" id="PF00168">
    <property type="entry name" value="C2"/>
    <property type="match status" value="1"/>
</dbReference>
<dbReference type="InterPro" id="IPR000008">
    <property type="entry name" value="C2_dom"/>
</dbReference>
<dbReference type="FunFam" id="2.60.40.150:FF:000202">
    <property type="entry name" value="Uncharacterized protein, isoform B"/>
    <property type="match status" value="1"/>
</dbReference>
<comment type="subcellular location">
    <subcellularLocation>
        <location evidence="2">Synapse</location>
    </subcellularLocation>
</comment>
<organism evidence="5 6">
    <name type="scientific">Trachymyrmex septentrionalis</name>
    <dbReference type="NCBI Taxonomy" id="34720"/>
    <lineage>
        <taxon>Eukaryota</taxon>
        <taxon>Metazoa</taxon>
        <taxon>Ecdysozoa</taxon>
        <taxon>Arthropoda</taxon>
        <taxon>Hexapoda</taxon>
        <taxon>Insecta</taxon>
        <taxon>Pterygota</taxon>
        <taxon>Neoptera</taxon>
        <taxon>Endopterygota</taxon>
        <taxon>Hymenoptera</taxon>
        <taxon>Apocrita</taxon>
        <taxon>Aculeata</taxon>
        <taxon>Formicoidea</taxon>
        <taxon>Formicidae</taxon>
        <taxon>Myrmicinae</taxon>
        <taxon>Trachymyrmex</taxon>
    </lineage>
</organism>
<dbReference type="GO" id="GO:0031267">
    <property type="term" value="F:small GTPase binding"/>
    <property type="evidence" value="ECO:0007669"/>
    <property type="project" value="InterPro"/>
</dbReference>
<evidence type="ECO:0000256" key="1">
    <source>
        <dbReference type="ARBA" id="ARBA00023018"/>
    </source>
</evidence>
<dbReference type="GO" id="GO:0048791">
    <property type="term" value="P:calcium ion-regulated exocytosis of neurotransmitter"/>
    <property type="evidence" value="ECO:0007669"/>
    <property type="project" value="TreeGrafter"/>
</dbReference>
<dbReference type="EMBL" id="KQ981979">
    <property type="protein sequence ID" value="KYN31423.1"/>
    <property type="molecule type" value="Genomic_DNA"/>
</dbReference>
<evidence type="ECO:0000256" key="2">
    <source>
        <dbReference type="ARBA" id="ARBA00034103"/>
    </source>
</evidence>
<dbReference type="GO" id="GO:0042391">
    <property type="term" value="P:regulation of membrane potential"/>
    <property type="evidence" value="ECO:0007669"/>
    <property type="project" value="TreeGrafter"/>
</dbReference>
<sequence length="959" mass="108946">MNGVSNMCTIVTFLRARACLKTDTSSSNVAASILNASSESNDEQIAKERQVTGRIQIQVSYEAERKELVVSVFMADDLCVREDTGFGTLPEAFAKLILAPPSGETTPLKTIVAEPTQKPIWNATLFFTGVDGESLMERAIEVTLWDYCPDGDNVFLGECTVDVQRALENDRAVWYRLEDPRGLRSGKSPYCSPRGSVSMEVAQRLFRKELRDRSYSDDTQSDSGSPEFCFLHPDHAWHANSRRGSSQSEQLEVEPYELNRDYSRSLPGSRRSSFQSQGGTDSKRGSMGEADMPAIVHYNRDRRRSSFTRPMRDPEEILEGLRALKATKGGELSRTMSLSSDKRRGSRRGERKDSVMEIPERFYDRNSESDEDEKWSQSARNENGVDLKLGRGQLLPKEFKIISGAQNGEVQLGFYLCKGTLEVEVICARDICPEEKEEPDEFVDGEAFLSLTETDLKELKIKTGPRKRLLNLINAAKATNCFIINGSIYGVQNNIPTIASTAGNEIIQVEQPKNSAVDDINNVQNVPILLHPQNINIQQPNNAENKLNVRAWIEAYDAKHTRKVPLLSVLDSGIVGNTDRQEFIRIVCAEIVKLSNDMYPSSQLKTELAKEIVNAFPKLRSSHSPEGYEHFYDKTTNSGFIQYRFQNMRVKLSPTKKKRASTKPAIKKINVKRQRTQFVKQEYLDEEVFQEKCCELIFKIPSDSNKPSIIQLLDETRPNRQRSIKNSEHMTIDDIFRLYPKLKDYNGEMIHAEFISMFPNNDTFLRKFSSYYVPRILKFCRMKKEYLLQKVDDFDDENFKALILLPELLPSPNYAKTKTSREDNSKGAKIKASNFSPKQIPNRNLLQFIHTMEDLLVNNEEDKTLSQKAKNIQPFLVCFVIGQTKEGQFYIKTDENLISVGDDPIIAFDILVKLHYCFDVQFASDLLTFYDFITGCIMGLNIPGASCRALHTTLCNITL</sequence>
<dbReference type="GO" id="GO:0048788">
    <property type="term" value="C:cytoskeleton of presynaptic active zone"/>
    <property type="evidence" value="ECO:0007669"/>
    <property type="project" value="TreeGrafter"/>
</dbReference>
<dbReference type="GO" id="GO:0048167">
    <property type="term" value="P:regulation of synaptic plasticity"/>
    <property type="evidence" value="ECO:0007669"/>
    <property type="project" value="TreeGrafter"/>
</dbReference>
<keyword evidence="6" id="KW-1185">Reference proteome</keyword>
<protein>
    <submittedName>
        <fullName evidence="5">Protein piccolo</fullName>
    </submittedName>
</protein>
<name>A0A195ET63_9HYME</name>
<evidence type="ECO:0000259" key="4">
    <source>
        <dbReference type="PROSITE" id="PS50004"/>
    </source>
</evidence>
<evidence type="ECO:0000313" key="5">
    <source>
        <dbReference type="EMBL" id="KYN31423.1"/>
    </source>
</evidence>
<dbReference type="PROSITE" id="PS50004">
    <property type="entry name" value="C2"/>
    <property type="match status" value="1"/>
</dbReference>
<dbReference type="PANTHER" id="PTHR12157">
    <property type="entry name" value="REGULATING SYNAPTIC MEMBRANE EXOCYTOSIS PROTEIN"/>
    <property type="match status" value="1"/>
</dbReference>
<dbReference type="PANTHER" id="PTHR12157:SF24">
    <property type="entry name" value="FIFE, ISOFORM D"/>
    <property type="match status" value="1"/>
</dbReference>
<feature type="compositionally biased region" description="Low complexity" evidence="3">
    <location>
        <begin position="268"/>
        <end position="279"/>
    </location>
</feature>
<evidence type="ECO:0000313" key="6">
    <source>
        <dbReference type="Proteomes" id="UP000078541"/>
    </source>
</evidence>
<gene>
    <name evidence="5" type="ORF">ALC56_14304</name>
</gene>